<evidence type="ECO:0000313" key="2">
    <source>
        <dbReference type="EMBL" id="MQY19486.1"/>
    </source>
</evidence>
<sequence length="225" mass="24702">MSEDVSIAVRPSGEDMTVFEQLQRTVPIRVERDELLTLQVAQPLPELCVKHGRDADQWRSIGINFRPGLLGQEQVSVASFARAALWVTITFGYAMGRVLNVSATLEGRWPICRRCRWAALVFRWIGHIFAAVGPLALFVMFAGLQSGASGELFEKLRLVVAPGWFPFSLMVAGAAYLRSATYVRCRPIEDDAPTTVVIRAHPAFADAVADLYTDTSGATTSSEEA</sequence>
<name>A0A7K0D178_9NOCA</name>
<dbReference type="Proteomes" id="UP000438448">
    <property type="component" value="Unassembled WGS sequence"/>
</dbReference>
<comment type="caution">
    <text evidence="2">The sequence shown here is derived from an EMBL/GenBank/DDBJ whole genome shotgun (WGS) entry which is preliminary data.</text>
</comment>
<dbReference type="EMBL" id="WEGK01000004">
    <property type="protein sequence ID" value="MQY19486.1"/>
    <property type="molecule type" value="Genomic_DNA"/>
</dbReference>
<keyword evidence="1" id="KW-0812">Transmembrane</keyword>
<keyword evidence="3" id="KW-1185">Reference proteome</keyword>
<keyword evidence="1" id="KW-0472">Membrane</keyword>
<reference evidence="2 3" key="1">
    <citation type="submission" date="2019-10" db="EMBL/GenBank/DDBJ databases">
        <title>Nocardia macrotermitis sp. nov. and Nocardia aurantia sp. nov., isolated from the gut of fungus growing-termite Macrotermes natalensis.</title>
        <authorList>
            <person name="Benndorf R."/>
            <person name="Schwitalla J."/>
            <person name="Martin K."/>
            <person name="De Beer W."/>
            <person name="Kaster A.-K."/>
            <person name="Vollmers J."/>
            <person name="Poulsen M."/>
            <person name="Beemelmanns C."/>
        </authorList>
    </citation>
    <scope>NUCLEOTIDE SEQUENCE [LARGE SCALE GENOMIC DNA]</scope>
    <source>
        <strain evidence="2 3">RB20</strain>
    </source>
</reference>
<keyword evidence="1" id="KW-1133">Transmembrane helix</keyword>
<dbReference type="AlphaFoldDB" id="A0A7K0D178"/>
<organism evidence="2 3">
    <name type="scientific">Nocardia macrotermitis</name>
    <dbReference type="NCBI Taxonomy" id="2585198"/>
    <lineage>
        <taxon>Bacteria</taxon>
        <taxon>Bacillati</taxon>
        <taxon>Actinomycetota</taxon>
        <taxon>Actinomycetes</taxon>
        <taxon>Mycobacteriales</taxon>
        <taxon>Nocardiaceae</taxon>
        <taxon>Nocardia</taxon>
    </lineage>
</organism>
<evidence type="ECO:0000313" key="3">
    <source>
        <dbReference type="Proteomes" id="UP000438448"/>
    </source>
</evidence>
<proteinExistence type="predicted"/>
<accession>A0A7K0D178</accession>
<feature type="transmembrane region" description="Helical" evidence="1">
    <location>
        <begin position="120"/>
        <end position="144"/>
    </location>
</feature>
<evidence type="ECO:0000256" key="1">
    <source>
        <dbReference type="SAM" id="Phobius"/>
    </source>
</evidence>
<protein>
    <submittedName>
        <fullName evidence="2">Uncharacterized protein</fullName>
    </submittedName>
</protein>
<gene>
    <name evidence="2" type="ORF">NRB20_25760</name>
</gene>
<feature type="transmembrane region" description="Helical" evidence="1">
    <location>
        <begin position="156"/>
        <end position="177"/>
    </location>
</feature>